<protein>
    <recommendedName>
        <fullName evidence="1">Inner membrane protein YgaP-like transmembrane domain-containing protein</fullName>
    </recommendedName>
</protein>
<organism evidence="2 3">
    <name type="scientific">Natrinema salaciae</name>
    <dbReference type="NCBI Taxonomy" id="1186196"/>
    <lineage>
        <taxon>Archaea</taxon>
        <taxon>Methanobacteriati</taxon>
        <taxon>Methanobacteriota</taxon>
        <taxon>Stenosarchaea group</taxon>
        <taxon>Halobacteria</taxon>
        <taxon>Halobacteriales</taxon>
        <taxon>Natrialbaceae</taxon>
        <taxon>Natrinema</taxon>
    </lineage>
</organism>
<reference evidence="3" key="1">
    <citation type="submission" date="2016-10" db="EMBL/GenBank/DDBJ databases">
        <authorList>
            <person name="Varghese N."/>
            <person name="Submissions S."/>
        </authorList>
    </citation>
    <scope>NUCLEOTIDE SEQUENCE [LARGE SCALE GENOMIC DNA]</scope>
    <source>
        <strain evidence="3">DSM 25055</strain>
    </source>
</reference>
<evidence type="ECO:0000313" key="2">
    <source>
        <dbReference type="EMBL" id="SEQ76306.1"/>
    </source>
</evidence>
<dbReference type="RefSeq" id="WP_090617549.1">
    <property type="nucleotide sequence ID" value="NZ_FOFD01000003.1"/>
</dbReference>
<gene>
    <name evidence="2" type="ORF">SAMN04489841_2290</name>
</gene>
<name>A0A1H9IP27_9EURY</name>
<dbReference type="Proteomes" id="UP000199114">
    <property type="component" value="Unassembled WGS sequence"/>
</dbReference>
<accession>A0A1H9IP27</accession>
<evidence type="ECO:0000313" key="3">
    <source>
        <dbReference type="Proteomes" id="UP000199114"/>
    </source>
</evidence>
<sequence length="67" mass="7202">MDRNVCDFDRLGRLVIAAALLLAGYRHRERTIGALSFIAGSDILATAVIQRCPVNALLGIDTCGTDQ</sequence>
<feature type="domain" description="Inner membrane protein YgaP-like transmembrane" evidence="1">
    <location>
        <begin position="1"/>
        <end position="65"/>
    </location>
</feature>
<dbReference type="EMBL" id="FOFD01000003">
    <property type="protein sequence ID" value="SEQ76306.1"/>
    <property type="molecule type" value="Genomic_DNA"/>
</dbReference>
<dbReference type="AlphaFoldDB" id="A0A1H9IP27"/>
<dbReference type="Pfam" id="PF11127">
    <property type="entry name" value="YgaP-like_TM"/>
    <property type="match status" value="1"/>
</dbReference>
<dbReference type="InterPro" id="IPR021309">
    <property type="entry name" value="YgaP-like_TM"/>
</dbReference>
<dbReference type="OrthoDB" id="100832at2157"/>
<keyword evidence="3" id="KW-1185">Reference proteome</keyword>
<evidence type="ECO:0000259" key="1">
    <source>
        <dbReference type="Pfam" id="PF11127"/>
    </source>
</evidence>
<proteinExistence type="predicted"/>